<gene>
    <name evidence="1" type="ORF">ACCO45_011705</name>
</gene>
<proteinExistence type="predicted"/>
<dbReference type="Proteomes" id="UP001638806">
    <property type="component" value="Unassembled WGS sequence"/>
</dbReference>
<organism evidence="1 2">
    <name type="scientific">Purpureocillium lilacinum</name>
    <name type="common">Paecilomyces lilacinus</name>
    <dbReference type="NCBI Taxonomy" id="33203"/>
    <lineage>
        <taxon>Eukaryota</taxon>
        <taxon>Fungi</taxon>
        <taxon>Dikarya</taxon>
        <taxon>Ascomycota</taxon>
        <taxon>Pezizomycotina</taxon>
        <taxon>Sordariomycetes</taxon>
        <taxon>Hypocreomycetidae</taxon>
        <taxon>Hypocreales</taxon>
        <taxon>Ophiocordycipitaceae</taxon>
        <taxon>Purpureocillium</taxon>
    </lineage>
</organism>
<comment type="caution">
    <text evidence="1">The sequence shown here is derived from an EMBL/GenBank/DDBJ whole genome shotgun (WGS) entry which is preliminary data.</text>
</comment>
<dbReference type="EMBL" id="JBGNUJ010000011">
    <property type="protein sequence ID" value="KAL3953749.1"/>
    <property type="molecule type" value="Genomic_DNA"/>
</dbReference>
<protein>
    <submittedName>
        <fullName evidence="1">Uncharacterized protein</fullName>
    </submittedName>
</protein>
<name>A0ACC4DBU5_PURLI</name>
<evidence type="ECO:0000313" key="2">
    <source>
        <dbReference type="Proteomes" id="UP001638806"/>
    </source>
</evidence>
<evidence type="ECO:0000313" key="1">
    <source>
        <dbReference type="EMBL" id="KAL3953749.1"/>
    </source>
</evidence>
<keyword evidence="2" id="KW-1185">Reference proteome</keyword>
<accession>A0ACC4DBU5</accession>
<reference evidence="1" key="1">
    <citation type="submission" date="2024-12" db="EMBL/GenBank/DDBJ databases">
        <title>Comparative genomics and development of molecular markers within Purpureocillium lilacinum and among Purpureocillium species.</title>
        <authorList>
            <person name="Yeh Z.-Y."/>
            <person name="Ni N.-T."/>
            <person name="Lo P.-H."/>
            <person name="Mushyakhwo K."/>
            <person name="Lin C.-F."/>
            <person name="Nai Y.-S."/>
        </authorList>
    </citation>
    <scope>NUCLEOTIDE SEQUENCE</scope>
    <source>
        <strain evidence="1">NCHU-NPUST-175</strain>
    </source>
</reference>
<sequence length="143" mass="15331">MATKLVHALLLASNLQRPLKKCAPVQLHRAVDAPTTVARLPPRTHDDAKSEAPSEPLMADGRCPGAAAYPPTGKHALGGGWNMGGLPSSDRRRRLQSLPYYKQASQRAWSDLHRPSPASHGAGSAPLTAELAEPLRHREIASN</sequence>